<keyword evidence="4" id="KW-1185">Reference proteome</keyword>
<dbReference type="GO" id="GO:0035973">
    <property type="term" value="P:aggrephagy"/>
    <property type="evidence" value="ECO:0007669"/>
    <property type="project" value="TreeGrafter"/>
</dbReference>
<dbReference type="InterPro" id="IPR000409">
    <property type="entry name" value="BEACH_dom"/>
</dbReference>
<proteinExistence type="predicted"/>
<evidence type="ECO:0000259" key="2">
    <source>
        <dbReference type="PROSITE" id="PS50197"/>
    </source>
</evidence>
<sequence length="1161" mass="131242">MNGVSTPSDLQEIVQMWTYGKISNFDYLMLLNRLAGRRSGDPNHHPILPWVMNFSRPDSGYRDLTKSKFRLNKGDYQLDLTYDNSLMYGPGDDASRTPQDPLLIHHHITDFLSDITYYVYKARRTPKSVLCAHVRKRWVPNEYPMSMQRLYDWTPDECIPEFYTDPTMFTSLHHDLPDLELPSWARSAEEFLARHVAVLESDHVSRQLHHWIDLTFGYKLVDDHTEFLNHGVVQLFTHPHPPKLLSDNSLPNASQTTGMEDVLQKEHKHRKDRHLHDKKKQPPGGSTGDAKKTADKQGQRAIVLPDGYEPLKELDQLESMYEFCLDTTKKLPQPLETASKPEDPWMLVQARDMQAFGCLMVELFLSSKTRVLGRDSTLDKRFRLVRELCKNHRNELPRSTLTATEALLGLSETWDPDQADTNGPMFRFDKLMKDGLPPPTATTLLHSEFGIMSFPRSFKDVYSLLYSVKELGHKMQEVEGCDDVDKSTQLKLLARRKVALFASYFSEKVLTRDTLDMLMPYVTEFFEDTSTSVQAMSVLFDAVARCMGRCESVSRLLHLTMRLFTDDPTTPKHMRLYHRSFVLQLLVRFGLESFLTNFSTLLIEACAGYKDFCGHDYISRQMSDIFLSGTSDNTGRCYDNRRHGRIGELGPTEEYSGDDVFAEEMSLDGDSEEATVALHYDEVSSDSGAVERDDGRSSTSAEHSGDGVSNGSGEDVSSGSVGRPAVSNEPQFIDGHLHVDGEAAKRSPSTGSENDDDGAGDCEAEIEIARSMVRSETEEFASSIMDAGGNVEYNVKDVATETVKWLAHRLGPVLTAKYLSRNLLRMLALCYLGEEQLVAVEDMNNELSTTHVSVAGDEHATRVLDCLVCIAILYGEHIILLQYFQHIREQAVKKLTSRAEAGLVGCLQLLIYILPYLSDSTLMDILQETIFKDIILPILKIVSSVHISFPTCSRARSVICYKIIDALYVISLRIGFEMTRDHMTFVLQKFFAAFNRVYEQIEHTDEETTDLSCDATVGSLNIGASDKQALEESLYFEIKMDSQTNEYHIGTPIAVDSLLRRERQNSGSSTKHSLSPPEHEDIEEIPQFGEVNREQILAELRETFTPQLAHAAYIPFCKLAGGIHMEQNLINDDLIRQLCASHDRALSQQQFVNTELLSPGV</sequence>
<comment type="caution">
    <text evidence="3">The sequence shown here is derived from an EMBL/GenBank/DDBJ whole genome shotgun (WGS) entry which is preliminary data.</text>
</comment>
<dbReference type="PANTHER" id="PTHR44662">
    <property type="entry name" value="WD REPEAT-CONTAINING PROTEIN 81"/>
    <property type="match status" value="1"/>
</dbReference>
<evidence type="ECO:0000256" key="1">
    <source>
        <dbReference type="SAM" id="MobiDB-lite"/>
    </source>
</evidence>
<dbReference type="AlphaFoldDB" id="A0AAD9PCT6"/>
<protein>
    <recommendedName>
        <fullName evidence="2">BEACH domain-containing protein</fullName>
    </recommendedName>
</protein>
<dbReference type="PROSITE" id="PS50197">
    <property type="entry name" value="BEACH"/>
    <property type="match status" value="1"/>
</dbReference>
<feature type="domain" description="BEACH" evidence="2">
    <location>
        <begin position="2"/>
        <end position="279"/>
    </location>
</feature>
<feature type="compositionally biased region" description="Basic and acidic residues" evidence="1">
    <location>
        <begin position="289"/>
        <end position="298"/>
    </location>
</feature>
<feature type="region of interest" description="Disordered" evidence="1">
    <location>
        <begin position="1065"/>
        <end position="1084"/>
    </location>
</feature>
<dbReference type="EMBL" id="JAODUO010000030">
    <property type="protein sequence ID" value="KAK2192464.1"/>
    <property type="molecule type" value="Genomic_DNA"/>
</dbReference>
<gene>
    <name evidence="3" type="ORF">NP493_31g06091</name>
</gene>
<dbReference type="SUPFAM" id="SSF81837">
    <property type="entry name" value="BEACH domain"/>
    <property type="match status" value="1"/>
</dbReference>
<dbReference type="CDD" id="cd06071">
    <property type="entry name" value="Beach"/>
    <property type="match status" value="1"/>
</dbReference>
<dbReference type="InterPro" id="IPR036372">
    <property type="entry name" value="BEACH_dom_sf"/>
</dbReference>
<organism evidence="3 4">
    <name type="scientific">Ridgeia piscesae</name>
    <name type="common">Tubeworm</name>
    <dbReference type="NCBI Taxonomy" id="27915"/>
    <lineage>
        <taxon>Eukaryota</taxon>
        <taxon>Metazoa</taxon>
        <taxon>Spiralia</taxon>
        <taxon>Lophotrochozoa</taxon>
        <taxon>Annelida</taxon>
        <taxon>Polychaeta</taxon>
        <taxon>Sedentaria</taxon>
        <taxon>Canalipalpata</taxon>
        <taxon>Sabellida</taxon>
        <taxon>Siboglinidae</taxon>
        <taxon>Ridgeia</taxon>
    </lineage>
</organism>
<accession>A0AAD9PCT6</accession>
<feature type="region of interest" description="Disordered" evidence="1">
    <location>
        <begin position="681"/>
        <end position="731"/>
    </location>
</feature>
<dbReference type="Pfam" id="PF02138">
    <property type="entry name" value="Beach"/>
    <property type="match status" value="1"/>
</dbReference>
<name>A0AAD9PCT6_RIDPI</name>
<evidence type="ECO:0000313" key="4">
    <source>
        <dbReference type="Proteomes" id="UP001209878"/>
    </source>
</evidence>
<dbReference type="Gene3D" id="1.10.1540.10">
    <property type="entry name" value="BEACH domain"/>
    <property type="match status" value="1"/>
</dbReference>
<dbReference type="Proteomes" id="UP001209878">
    <property type="component" value="Unassembled WGS sequence"/>
</dbReference>
<reference evidence="3" key="1">
    <citation type="journal article" date="2023" name="Mol. Biol. Evol.">
        <title>Third-Generation Sequencing Reveals the Adaptive Role of the Epigenome in Three Deep-Sea Polychaetes.</title>
        <authorList>
            <person name="Perez M."/>
            <person name="Aroh O."/>
            <person name="Sun Y."/>
            <person name="Lan Y."/>
            <person name="Juniper S.K."/>
            <person name="Young C.R."/>
            <person name="Angers B."/>
            <person name="Qian P.Y."/>
        </authorList>
    </citation>
    <scope>NUCLEOTIDE SEQUENCE</scope>
    <source>
        <strain evidence="3">R07B-5</strain>
    </source>
</reference>
<dbReference type="SMART" id="SM01026">
    <property type="entry name" value="Beach"/>
    <property type="match status" value="1"/>
</dbReference>
<feature type="compositionally biased region" description="Low complexity" evidence="1">
    <location>
        <begin position="706"/>
        <end position="722"/>
    </location>
</feature>
<feature type="compositionally biased region" description="Basic residues" evidence="1">
    <location>
        <begin position="266"/>
        <end position="281"/>
    </location>
</feature>
<dbReference type="PANTHER" id="PTHR44662:SF1">
    <property type="entry name" value="WD REPEAT-CONTAINING PROTEIN 81"/>
    <property type="match status" value="1"/>
</dbReference>
<evidence type="ECO:0000313" key="3">
    <source>
        <dbReference type="EMBL" id="KAK2192464.1"/>
    </source>
</evidence>
<dbReference type="InterPro" id="IPR052651">
    <property type="entry name" value="WDR81"/>
</dbReference>
<dbReference type="GO" id="GO:0035014">
    <property type="term" value="F:phosphatidylinositol 3-kinase regulator activity"/>
    <property type="evidence" value="ECO:0007669"/>
    <property type="project" value="TreeGrafter"/>
</dbReference>
<feature type="region of interest" description="Disordered" evidence="1">
    <location>
        <begin position="263"/>
        <end position="303"/>
    </location>
</feature>
<dbReference type="GO" id="GO:0005739">
    <property type="term" value="C:mitochondrion"/>
    <property type="evidence" value="ECO:0007669"/>
    <property type="project" value="TreeGrafter"/>
</dbReference>